<evidence type="ECO:0000313" key="1">
    <source>
        <dbReference type="EMBL" id="AIE47615.1"/>
    </source>
</evidence>
<name>A0A068LQX7_9ZZZZ</name>
<accession>A0A068LQX7</accession>
<dbReference type="EMBL" id="KF790704">
    <property type="protein sequence ID" value="AIE47615.1"/>
    <property type="molecule type" value="Genomic_DNA"/>
</dbReference>
<sequence length="33" mass="3900">MKRLTYLFLVLFWALSAIAQDKMFASYQDLISD</sequence>
<feature type="non-terminal residue" evidence="1">
    <location>
        <position position="33"/>
    </location>
</feature>
<protein>
    <submittedName>
        <fullName evidence="1">Uncharacterized protein</fullName>
    </submittedName>
</protein>
<proteinExistence type="predicted"/>
<dbReference type="AlphaFoldDB" id="A0A068LQX7"/>
<organism evidence="1">
    <name type="scientific">uncultured prokaryote</name>
    <dbReference type="NCBI Taxonomy" id="198431"/>
    <lineage>
        <taxon>unclassified sequences</taxon>
        <taxon>environmental samples</taxon>
    </lineage>
</organism>
<reference evidence="1" key="1">
    <citation type="journal article" date="2014" name="BMC Genomics">
        <title>Metasecretome-selective phage display approach for mining the functional potential of a rumen microbial community.</title>
        <authorList>
            <person name="Ciric M."/>
            <person name="Moon C.D."/>
            <person name="Leahy S.C."/>
            <person name="Creevey C.J."/>
            <person name="Altermann E."/>
            <person name="Attwood G.T."/>
            <person name="Rakonjac J."/>
            <person name="Gagic D."/>
        </authorList>
    </citation>
    <scope>NUCLEOTIDE SEQUENCE</scope>
</reference>